<reference evidence="2 3" key="1">
    <citation type="submission" date="2016-08" db="EMBL/GenBank/DDBJ databases">
        <title>A Parts List for Fungal Cellulosomes Revealed by Comparative Genomics.</title>
        <authorList>
            <consortium name="DOE Joint Genome Institute"/>
            <person name="Haitjema C.H."/>
            <person name="Gilmore S.P."/>
            <person name="Henske J.K."/>
            <person name="Solomon K.V."/>
            <person name="De Groot R."/>
            <person name="Kuo A."/>
            <person name="Mondo S.J."/>
            <person name="Salamov A.A."/>
            <person name="Labutti K."/>
            <person name="Zhao Z."/>
            <person name="Chiniquy J."/>
            <person name="Barry K."/>
            <person name="Brewer H.M."/>
            <person name="Purvine S.O."/>
            <person name="Wright A.T."/>
            <person name="Boxma B."/>
            <person name="Van Alen T."/>
            <person name="Hackstein J.H."/>
            <person name="Baker S.E."/>
            <person name="Grigoriev I.V."/>
            <person name="O'Malley M.A."/>
        </authorList>
    </citation>
    <scope>NUCLEOTIDE SEQUENCE [LARGE SCALE GENOMIC DNA]</scope>
    <source>
        <strain evidence="2 3">S4</strain>
    </source>
</reference>
<dbReference type="OrthoDB" id="2130191at2759"/>
<feature type="compositionally biased region" description="Basic and acidic residues" evidence="1">
    <location>
        <begin position="502"/>
        <end position="522"/>
    </location>
</feature>
<evidence type="ECO:0000313" key="2">
    <source>
        <dbReference type="EMBL" id="ORX78625.1"/>
    </source>
</evidence>
<dbReference type="AlphaFoldDB" id="A0A1Y1WZ04"/>
<dbReference type="EMBL" id="MCFG01000203">
    <property type="protein sequence ID" value="ORX78625.1"/>
    <property type="molecule type" value="Genomic_DNA"/>
</dbReference>
<reference evidence="2 3" key="2">
    <citation type="submission" date="2016-08" db="EMBL/GenBank/DDBJ databases">
        <title>Pervasive Adenine N6-methylation of Active Genes in Fungi.</title>
        <authorList>
            <consortium name="DOE Joint Genome Institute"/>
            <person name="Mondo S.J."/>
            <person name="Dannebaum R.O."/>
            <person name="Kuo R.C."/>
            <person name="Labutti K."/>
            <person name="Haridas S."/>
            <person name="Kuo A."/>
            <person name="Salamov A."/>
            <person name="Ahrendt S.R."/>
            <person name="Lipzen A."/>
            <person name="Sullivan W."/>
            <person name="Andreopoulos W.B."/>
            <person name="Clum A."/>
            <person name="Lindquist E."/>
            <person name="Daum C."/>
            <person name="Ramamoorthy G.K."/>
            <person name="Gryganskyi A."/>
            <person name="Culley D."/>
            <person name="Magnuson J.K."/>
            <person name="James T.Y."/>
            <person name="O'Malley M.A."/>
            <person name="Stajich J.E."/>
            <person name="Spatafora J.W."/>
            <person name="Visel A."/>
            <person name="Grigoriev I.V."/>
        </authorList>
    </citation>
    <scope>NUCLEOTIDE SEQUENCE [LARGE SCALE GENOMIC DNA]</scope>
    <source>
        <strain evidence="2 3">S4</strain>
    </source>
</reference>
<gene>
    <name evidence="2" type="ORF">BCR32DRAFT_269958</name>
</gene>
<keyword evidence="3" id="KW-1185">Reference proteome</keyword>
<evidence type="ECO:0000313" key="3">
    <source>
        <dbReference type="Proteomes" id="UP000193944"/>
    </source>
</evidence>
<evidence type="ECO:0000256" key="1">
    <source>
        <dbReference type="SAM" id="MobiDB-lite"/>
    </source>
</evidence>
<accession>A0A1Y1WZ04</accession>
<dbReference type="Proteomes" id="UP000193944">
    <property type="component" value="Unassembled WGS sequence"/>
</dbReference>
<comment type="caution">
    <text evidence="2">The sequence shown here is derived from an EMBL/GenBank/DDBJ whole genome shotgun (WGS) entry which is preliminary data.</text>
</comment>
<protein>
    <recommendedName>
        <fullName evidence="4">Sequence orphan</fullName>
    </recommendedName>
</protein>
<sequence length="535" mass="63452">MFKMLMDIKVFLYIIFVLFKFVCTVIITNSNSTKFQSSYNEVIETKNFKYNFHCIDNFNNACNIIKNDFIYSFEVLSNTLEFYQQIVFEVYVDDFSKYGLEHFIGQAVDINYIPLKKLNNKEWSQTYVYTQALAKQLNIKNKPVYKKNDFIMIFNNLKSNPQALKIFNRKKYSRIIIHEIIHAFGFTNNEILHELKNTDEPLSLLLSPIIYDEEKQAADSVKFVPKIILSFPWELLKQSNNINEYIQNLSNSKFLMFSPLSIFTKNIVDINTKEYLFKNLSLLHKEFNCFDNDNDNDNNNILMNNLIEKKYFQCYEQLSEKTKKLVTKIAKDYFLKEKSIGFLINENHVIPLQTFNEIFYPGSSVIHIDFEKNNEIPDDDDTSFLLNKDNIKYYYKEDTLLYYTQSDNVTNEEFLEIVGKNNKYGLIGPGIIEILKTMGWTEKGESRSSYDIYYVDNDYIFPEQNTFKYITIKYNKLFNEAQKINKKKGINVRKKEKRKKSLKESSKEKSKNDLKEEEKEQNGQKLSKPLRKFDL</sequence>
<feature type="compositionally biased region" description="Basic residues" evidence="1">
    <location>
        <begin position="489"/>
        <end position="501"/>
    </location>
</feature>
<proteinExistence type="predicted"/>
<organism evidence="2 3">
    <name type="scientific">Anaeromyces robustus</name>
    <dbReference type="NCBI Taxonomy" id="1754192"/>
    <lineage>
        <taxon>Eukaryota</taxon>
        <taxon>Fungi</taxon>
        <taxon>Fungi incertae sedis</taxon>
        <taxon>Chytridiomycota</taxon>
        <taxon>Chytridiomycota incertae sedis</taxon>
        <taxon>Neocallimastigomycetes</taxon>
        <taxon>Neocallimastigales</taxon>
        <taxon>Neocallimastigaceae</taxon>
        <taxon>Anaeromyces</taxon>
    </lineage>
</organism>
<name>A0A1Y1WZ04_9FUNG</name>
<evidence type="ECO:0008006" key="4">
    <source>
        <dbReference type="Google" id="ProtNLM"/>
    </source>
</evidence>
<feature type="region of interest" description="Disordered" evidence="1">
    <location>
        <begin position="489"/>
        <end position="535"/>
    </location>
</feature>